<protein>
    <submittedName>
        <fullName evidence="2">Uncharacterized protein</fullName>
    </submittedName>
</protein>
<feature type="region of interest" description="Disordered" evidence="1">
    <location>
        <begin position="1"/>
        <end position="32"/>
    </location>
</feature>
<keyword evidence="3" id="KW-1185">Reference proteome</keyword>
<evidence type="ECO:0000256" key="1">
    <source>
        <dbReference type="SAM" id="MobiDB-lite"/>
    </source>
</evidence>
<dbReference type="Proteomes" id="UP001420932">
    <property type="component" value="Unassembled WGS sequence"/>
</dbReference>
<accession>A0AAP0IH45</accession>
<gene>
    <name evidence="2" type="ORF">Syun_022002</name>
</gene>
<comment type="caution">
    <text evidence="2">The sequence shown here is derived from an EMBL/GenBank/DDBJ whole genome shotgun (WGS) entry which is preliminary data.</text>
</comment>
<feature type="region of interest" description="Disordered" evidence="1">
    <location>
        <begin position="79"/>
        <end position="98"/>
    </location>
</feature>
<name>A0AAP0IH45_9MAGN</name>
<reference evidence="2 3" key="1">
    <citation type="submission" date="2024-01" db="EMBL/GenBank/DDBJ databases">
        <title>Genome assemblies of Stephania.</title>
        <authorList>
            <person name="Yang L."/>
        </authorList>
    </citation>
    <scope>NUCLEOTIDE SEQUENCE [LARGE SCALE GENOMIC DNA]</scope>
    <source>
        <strain evidence="2">YNDBR</strain>
        <tissue evidence="2">Leaf</tissue>
    </source>
</reference>
<organism evidence="2 3">
    <name type="scientific">Stephania yunnanensis</name>
    <dbReference type="NCBI Taxonomy" id="152371"/>
    <lineage>
        <taxon>Eukaryota</taxon>
        <taxon>Viridiplantae</taxon>
        <taxon>Streptophyta</taxon>
        <taxon>Embryophyta</taxon>
        <taxon>Tracheophyta</taxon>
        <taxon>Spermatophyta</taxon>
        <taxon>Magnoliopsida</taxon>
        <taxon>Ranunculales</taxon>
        <taxon>Menispermaceae</taxon>
        <taxon>Menispermoideae</taxon>
        <taxon>Cissampelideae</taxon>
        <taxon>Stephania</taxon>
    </lineage>
</organism>
<dbReference type="AlphaFoldDB" id="A0AAP0IH45"/>
<evidence type="ECO:0000313" key="2">
    <source>
        <dbReference type="EMBL" id="KAK9115205.1"/>
    </source>
</evidence>
<sequence length="110" mass="10756">MARAGVGRRPGAAGAGTAGAGAARAAGDRRRNSVADLVSGRTAGAAAGGAWPDLATWTWWLPKRLTVVAEEATSGFGAAGVDREDRSGGSGAAGVPLATGGSQIWWPAGV</sequence>
<evidence type="ECO:0000313" key="3">
    <source>
        <dbReference type="Proteomes" id="UP001420932"/>
    </source>
</evidence>
<feature type="compositionally biased region" description="Low complexity" evidence="1">
    <location>
        <begin position="1"/>
        <end position="12"/>
    </location>
</feature>
<dbReference type="EMBL" id="JBBNAF010000009">
    <property type="protein sequence ID" value="KAK9115205.1"/>
    <property type="molecule type" value="Genomic_DNA"/>
</dbReference>
<proteinExistence type="predicted"/>